<dbReference type="CDD" id="cd09272">
    <property type="entry name" value="RNase_HI_RT_Ty1"/>
    <property type="match status" value="1"/>
</dbReference>
<keyword evidence="4" id="KW-1185">Reference proteome</keyword>
<evidence type="ECO:0000259" key="2">
    <source>
        <dbReference type="Pfam" id="PF07727"/>
    </source>
</evidence>
<feature type="region of interest" description="Disordered" evidence="1">
    <location>
        <begin position="271"/>
        <end position="291"/>
    </location>
</feature>
<accession>A0AAQ3TX05</accession>
<gene>
    <name evidence="3" type="ORF">U9M48_028720</name>
</gene>
<dbReference type="EMBL" id="CP144750">
    <property type="protein sequence ID" value="WVZ81330.1"/>
    <property type="molecule type" value="Genomic_DNA"/>
</dbReference>
<dbReference type="Pfam" id="PF07727">
    <property type="entry name" value="RVT_2"/>
    <property type="match status" value="1"/>
</dbReference>
<dbReference type="SUPFAM" id="SSF56672">
    <property type="entry name" value="DNA/RNA polymerases"/>
    <property type="match status" value="1"/>
</dbReference>
<feature type="domain" description="Reverse transcriptase Ty1/copia-type" evidence="2">
    <location>
        <begin position="8"/>
        <end position="144"/>
    </location>
</feature>
<dbReference type="InterPro" id="IPR043502">
    <property type="entry name" value="DNA/RNA_pol_sf"/>
</dbReference>
<dbReference type="InterPro" id="IPR013103">
    <property type="entry name" value="RVT_2"/>
</dbReference>
<dbReference type="AlphaFoldDB" id="A0AAQ3TX05"/>
<reference evidence="3 4" key="1">
    <citation type="submission" date="2024-02" db="EMBL/GenBank/DDBJ databases">
        <title>High-quality chromosome-scale genome assembly of Pensacola bahiagrass (Paspalum notatum Flugge var. saurae).</title>
        <authorList>
            <person name="Vega J.M."/>
            <person name="Podio M."/>
            <person name="Orjuela J."/>
            <person name="Siena L.A."/>
            <person name="Pessino S.C."/>
            <person name="Combes M.C."/>
            <person name="Mariac C."/>
            <person name="Albertini E."/>
            <person name="Pupilli F."/>
            <person name="Ortiz J.P.A."/>
            <person name="Leblanc O."/>
        </authorList>
    </citation>
    <scope>NUCLEOTIDE SEQUENCE [LARGE SCALE GENOMIC DNA]</scope>
    <source>
        <strain evidence="3">R1</strain>
        <tissue evidence="3">Leaf</tissue>
    </source>
</reference>
<proteinExistence type="predicted"/>
<evidence type="ECO:0000256" key="1">
    <source>
        <dbReference type="SAM" id="MobiDB-lite"/>
    </source>
</evidence>
<name>A0AAQ3TX05_PASNO</name>
<evidence type="ECO:0000313" key="4">
    <source>
        <dbReference type="Proteomes" id="UP001341281"/>
    </source>
</evidence>
<evidence type="ECO:0000313" key="3">
    <source>
        <dbReference type="EMBL" id="WVZ81330.1"/>
    </source>
</evidence>
<organism evidence="3 4">
    <name type="scientific">Paspalum notatum var. saurae</name>
    <dbReference type="NCBI Taxonomy" id="547442"/>
    <lineage>
        <taxon>Eukaryota</taxon>
        <taxon>Viridiplantae</taxon>
        <taxon>Streptophyta</taxon>
        <taxon>Embryophyta</taxon>
        <taxon>Tracheophyta</taxon>
        <taxon>Spermatophyta</taxon>
        <taxon>Magnoliopsida</taxon>
        <taxon>Liliopsida</taxon>
        <taxon>Poales</taxon>
        <taxon>Poaceae</taxon>
        <taxon>PACMAD clade</taxon>
        <taxon>Panicoideae</taxon>
        <taxon>Andropogonodae</taxon>
        <taxon>Paspaleae</taxon>
        <taxon>Paspalinae</taxon>
        <taxon>Paspalum</taxon>
    </lineage>
</organism>
<sequence>MTMSLSRQNAFLHGELEEDIYMDQPEGFVVPGKEDLVCRLKKSLYGLKQSPRQWYKRFDSFMISQGFKRSIMTYVKGSTIYLLLYVDDMLIAAKDKNEIAKLKAQLNSRLGCTKKILGMEIIRDDHDGRLYLSQKGYIKRIIFNNVSTIADVEYMSKVPYSRPIGSLMYAMVRTPRLISCIECYTWPIHAKSIGKLSNGYLDICVMRNACLQFGNSKSGLVGYVDSIMPAICLTKDQMFHERTKHIDVRYHYIRGVIAQGDIKVRKISTHDNPADMMTKPDTITTSAGRGEEGSTLVEEAPADMAASAAAGAGAPCSWVPEPPAPGTGVLMTVSAEPSACSLASAPAGAPPTVDFKSSLEGGASAEALPCAMPPAGWSAAGSGTRPFVGTVSAGVAVAFAAFAAGGLQQRTLQHSM</sequence>
<dbReference type="Proteomes" id="UP001341281">
    <property type="component" value="Chromosome 06"/>
</dbReference>
<protein>
    <recommendedName>
        <fullName evidence="2">Reverse transcriptase Ty1/copia-type domain-containing protein</fullName>
    </recommendedName>
</protein>